<dbReference type="RefSeq" id="WP_073254502.1">
    <property type="nucleotide sequence ID" value="NZ_FRCR01000003.1"/>
</dbReference>
<dbReference type="AlphaFoldDB" id="A0A1M7HER0"/>
<proteinExistence type="predicted"/>
<keyword evidence="2" id="KW-1185">Reference proteome</keyword>
<accession>A0A1M7HER0</accession>
<protein>
    <submittedName>
        <fullName evidence="1">Uncharacterized protein</fullName>
    </submittedName>
</protein>
<evidence type="ECO:0000313" key="2">
    <source>
        <dbReference type="Proteomes" id="UP000184375"/>
    </source>
</evidence>
<dbReference type="Proteomes" id="UP000184375">
    <property type="component" value="Unassembled WGS sequence"/>
</dbReference>
<evidence type="ECO:0000313" key="1">
    <source>
        <dbReference type="EMBL" id="SHM27021.1"/>
    </source>
</evidence>
<dbReference type="OrthoDB" id="9917186at2"/>
<reference evidence="2" key="1">
    <citation type="submission" date="2016-11" db="EMBL/GenBank/DDBJ databases">
        <authorList>
            <person name="Varghese N."/>
            <person name="Submissions S."/>
        </authorList>
    </citation>
    <scope>NUCLEOTIDE SEQUENCE [LARGE SCALE GENOMIC DNA]</scope>
    <source>
        <strain evidence="2">DSM 18802</strain>
    </source>
</reference>
<name>A0A1M7HER0_9FIRM</name>
<gene>
    <name evidence="1" type="ORF">SAMN05660826_00621</name>
</gene>
<dbReference type="EMBL" id="FRCR01000003">
    <property type="protein sequence ID" value="SHM27021.1"/>
    <property type="molecule type" value="Genomic_DNA"/>
</dbReference>
<organism evidence="1 2">
    <name type="scientific">Caldanaerovirga acetigignens</name>
    <dbReference type="NCBI Taxonomy" id="447595"/>
    <lineage>
        <taxon>Bacteria</taxon>
        <taxon>Bacillati</taxon>
        <taxon>Bacillota</taxon>
        <taxon>Clostridia</taxon>
        <taxon>Thermosediminibacterales</taxon>
        <taxon>Thermosediminibacteraceae</taxon>
        <taxon>Caldanaerovirga</taxon>
    </lineage>
</organism>
<sequence>MLQKRETLPENANYTEISACSFLKCEETCYGTICYCDFSAWGKKPPCKDEVKKVCESEHYLMV</sequence>